<dbReference type="Proteomes" id="UP000288429">
    <property type="component" value="Unassembled WGS sequence"/>
</dbReference>
<proteinExistence type="predicted"/>
<reference evidence="2 3" key="1">
    <citation type="submission" date="2017-06" db="EMBL/GenBank/DDBJ databases">
        <title>Cmopartive genomic analysis of Ambrosia Fusariam Clade fungi.</title>
        <authorList>
            <person name="Stajich J.E."/>
            <person name="Carrillo J."/>
            <person name="Kijimoto T."/>
            <person name="Eskalen A."/>
            <person name="O'Donnell K."/>
            <person name="Kasson M."/>
        </authorList>
    </citation>
    <scope>NUCLEOTIDE SEQUENCE [LARGE SCALE GENOMIC DNA]</scope>
    <source>
        <strain evidence="2 3">NRRL 20438</strain>
    </source>
</reference>
<protein>
    <recommendedName>
        <fullName evidence="1">Heterokaryon incompatibility domain-containing protein</fullName>
    </recommendedName>
</protein>
<name>A0A428TCV4_9HYPO</name>
<dbReference type="PANTHER" id="PTHR10622">
    <property type="entry name" value="HET DOMAIN-CONTAINING PROTEIN"/>
    <property type="match status" value="1"/>
</dbReference>
<dbReference type="AlphaFoldDB" id="A0A428TCV4"/>
<dbReference type="PANTHER" id="PTHR10622:SF10">
    <property type="entry name" value="HET DOMAIN-CONTAINING PROTEIN"/>
    <property type="match status" value="1"/>
</dbReference>
<dbReference type="EMBL" id="NIZV01000214">
    <property type="protein sequence ID" value="RSL99879.1"/>
    <property type="molecule type" value="Genomic_DNA"/>
</dbReference>
<accession>A0A428TCV4</accession>
<feature type="domain" description="Heterokaryon incompatibility" evidence="1">
    <location>
        <begin position="21"/>
        <end position="107"/>
    </location>
</feature>
<evidence type="ECO:0000313" key="2">
    <source>
        <dbReference type="EMBL" id="RSL99879.1"/>
    </source>
</evidence>
<dbReference type="Pfam" id="PF06985">
    <property type="entry name" value="HET"/>
    <property type="match status" value="1"/>
</dbReference>
<organism evidence="2 3">
    <name type="scientific">Fusarium ambrosium</name>
    <dbReference type="NCBI Taxonomy" id="131363"/>
    <lineage>
        <taxon>Eukaryota</taxon>
        <taxon>Fungi</taxon>
        <taxon>Dikarya</taxon>
        <taxon>Ascomycota</taxon>
        <taxon>Pezizomycotina</taxon>
        <taxon>Sordariomycetes</taxon>
        <taxon>Hypocreomycetidae</taxon>
        <taxon>Hypocreales</taxon>
        <taxon>Nectriaceae</taxon>
        <taxon>Fusarium</taxon>
        <taxon>Fusarium solani species complex</taxon>
    </lineage>
</organism>
<evidence type="ECO:0000259" key="1">
    <source>
        <dbReference type="Pfam" id="PF06985"/>
    </source>
</evidence>
<comment type="caution">
    <text evidence="2">The sequence shown here is derived from an EMBL/GenBank/DDBJ whole genome shotgun (WGS) entry which is preliminary data.</text>
</comment>
<gene>
    <name evidence="2" type="ORF">CDV31_012013</name>
</gene>
<keyword evidence="3" id="KW-1185">Reference proteome</keyword>
<evidence type="ECO:0000313" key="3">
    <source>
        <dbReference type="Proteomes" id="UP000288429"/>
    </source>
</evidence>
<dbReference type="InterPro" id="IPR010730">
    <property type="entry name" value="HET"/>
</dbReference>
<sequence>MRLLHTTKIAVVEFIGSPPPYAILSHRWEEEEVTLRDLEHGHSQQMKGYEKVRRSCALAFSEGFEYIWIDTCCIDKSSSAELSEAINSMFKWYQDAEICYAFLSDVSTSILINPTPYSQGLHVIAASQWFTRGWTLQELIAPRAVHFYNRKWVYLGSRNAAAEAIELATGISTGALLGQDILGISIYQRMQWASTRTTTRPEDMAYCLLGIFDVNMPLLYGEGKKKAFQRLQEEIIGKSTDLSLFLWTVPREKDQGPDLEFRGLLAEDPSWFTSPRSDEFHGFDEMLRENGSEIVPLQDTAMGIINKGISVRWTIVPVPTDPAGTLHLAMLARSGDVTGGILIQQLDQEATQFCRVLSDKVIWLDRRGDTAEVLNHDLLGSPESLLDVSLDFGPRSFYMSPHFDSSSKPSLPGVGFSFTQHKCIKRETLSNDFWAEVEGAAPYFCQDPDSRNSTWVARFGPEQDNELFQAAKRKGGSKILGALAISIKARNKQGSYMYKVKRDYCVVVGVDILEQTIIGTSNTFLKPWIINTDEASPYEAIAEAGNYIEPGKCSEFDVGEGDCRCSLRKLTRVSGLWYDIRIALEGSWDGYVT</sequence>